<reference evidence="2" key="2">
    <citation type="submission" date="2020-08" db="EMBL/GenBank/DDBJ databases">
        <title>Plant Genome Project.</title>
        <authorList>
            <person name="Zhang R.-G."/>
        </authorList>
    </citation>
    <scope>NUCLEOTIDE SEQUENCE</scope>
    <source>
        <strain evidence="2">Huo1</strain>
        <tissue evidence="2">Leaf</tissue>
    </source>
</reference>
<sequence>MASDLEVNTESTEPTHSEKRKIDLIDSERRSKRRNDQEKLVASETRGKRQNEKQTEVKEQKKGNNYFSKRLLVKRKPLFFVEAISKLNEAQINSVKEMGFESVLDFKIDSIPITLAFSLLKSFDKQECDINLCREKWKRNARFMRKLAEESDSKPGNVKHKAVQQLMLADHEGGPQFKRLFLVLLESALIEPSTYGMIKSKLGDVIDDLDSVRNINWCSYTISVLKFAMKNWSKTEKNAFAGPLPFLMLCYLDRVLQDKCPVPRTFPLMKGWKSEHLQAREDNEISE</sequence>
<dbReference type="PANTHER" id="PTHR34835:SF90">
    <property type="entry name" value="AMINOTRANSFERASE-LIKE PLANT MOBILE DOMAIN-CONTAINING PROTEIN"/>
    <property type="match status" value="1"/>
</dbReference>
<feature type="compositionally biased region" description="Basic and acidic residues" evidence="1">
    <location>
        <begin position="13"/>
        <end position="60"/>
    </location>
</feature>
<dbReference type="Proteomes" id="UP000298416">
    <property type="component" value="Unassembled WGS sequence"/>
</dbReference>
<protein>
    <recommendedName>
        <fullName evidence="4">Aminotransferase-like plant mobile domain-containing protein</fullName>
    </recommendedName>
</protein>
<dbReference type="PANTHER" id="PTHR34835">
    <property type="entry name" value="OS07G0283600 PROTEIN-RELATED"/>
    <property type="match status" value="1"/>
</dbReference>
<evidence type="ECO:0000313" key="2">
    <source>
        <dbReference type="EMBL" id="KAG6394200.1"/>
    </source>
</evidence>
<feature type="region of interest" description="Disordered" evidence="1">
    <location>
        <begin position="1"/>
        <end position="60"/>
    </location>
</feature>
<evidence type="ECO:0000256" key="1">
    <source>
        <dbReference type="SAM" id="MobiDB-lite"/>
    </source>
</evidence>
<feature type="compositionally biased region" description="Polar residues" evidence="1">
    <location>
        <begin position="1"/>
        <end position="12"/>
    </location>
</feature>
<comment type="caution">
    <text evidence="2">The sequence shown here is derived from an EMBL/GenBank/DDBJ whole genome shotgun (WGS) entry which is preliminary data.</text>
</comment>
<keyword evidence="3" id="KW-1185">Reference proteome</keyword>
<dbReference type="EMBL" id="PNBA02000017">
    <property type="protein sequence ID" value="KAG6394200.1"/>
    <property type="molecule type" value="Genomic_DNA"/>
</dbReference>
<evidence type="ECO:0008006" key="4">
    <source>
        <dbReference type="Google" id="ProtNLM"/>
    </source>
</evidence>
<evidence type="ECO:0000313" key="3">
    <source>
        <dbReference type="Proteomes" id="UP000298416"/>
    </source>
</evidence>
<name>A0A8X8WFF1_SALSN</name>
<proteinExistence type="predicted"/>
<accession>A0A8X8WFF1</accession>
<dbReference type="AlphaFoldDB" id="A0A8X8WFF1"/>
<reference evidence="2" key="1">
    <citation type="submission" date="2018-01" db="EMBL/GenBank/DDBJ databases">
        <authorList>
            <person name="Mao J.F."/>
        </authorList>
    </citation>
    <scope>NUCLEOTIDE SEQUENCE</scope>
    <source>
        <strain evidence="2">Huo1</strain>
        <tissue evidence="2">Leaf</tissue>
    </source>
</reference>
<gene>
    <name evidence="2" type="ORF">SASPL_144781</name>
</gene>
<organism evidence="2">
    <name type="scientific">Salvia splendens</name>
    <name type="common">Scarlet sage</name>
    <dbReference type="NCBI Taxonomy" id="180675"/>
    <lineage>
        <taxon>Eukaryota</taxon>
        <taxon>Viridiplantae</taxon>
        <taxon>Streptophyta</taxon>
        <taxon>Embryophyta</taxon>
        <taxon>Tracheophyta</taxon>
        <taxon>Spermatophyta</taxon>
        <taxon>Magnoliopsida</taxon>
        <taxon>eudicotyledons</taxon>
        <taxon>Gunneridae</taxon>
        <taxon>Pentapetalae</taxon>
        <taxon>asterids</taxon>
        <taxon>lamiids</taxon>
        <taxon>Lamiales</taxon>
        <taxon>Lamiaceae</taxon>
        <taxon>Nepetoideae</taxon>
        <taxon>Mentheae</taxon>
        <taxon>Salviinae</taxon>
        <taxon>Salvia</taxon>
        <taxon>Salvia subgen. Calosphace</taxon>
        <taxon>core Calosphace</taxon>
    </lineage>
</organism>